<dbReference type="PROSITE" id="PS50113">
    <property type="entry name" value="PAC"/>
    <property type="match status" value="1"/>
</dbReference>
<evidence type="ECO:0000259" key="11">
    <source>
        <dbReference type="PROSITE" id="PS50113"/>
    </source>
</evidence>
<evidence type="ECO:0000256" key="9">
    <source>
        <dbReference type="SAM" id="MobiDB-lite"/>
    </source>
</evidence>
<evidence type="ECO:0000256" key="6">
    <source>
        <dbReference type="ARBA" id="ARBA00022777"/>
    </source>
</evidence>
<dbReference type="InterPro" id="IPR003661">
    <property type="entry name" value="HisK_dim/P_dom"/>
</dbReference>
<dbReference type="SMART" id="SM00388">
    <property type="entry name" value="HisKA"/>
    <property type="match status" value="1"/>
</dbReference>
<feature type="domain" description="PAC" evidence="11">
    <location>
        <begin position="255"/>
        <end position="307"/>
    </location>
</feature>
<dbReference type="InterPro" id="IPR013655">
    <property type="entry name" value="PAS_fold_3"/>
</dbReference>
<dbReference type="EMBL" id="WSEL01000009">
    <property type="protein sequence ID" value="MVQ30856.1"/>
    <property type="molecule type" value="Genomic_DNA"/>
</dbReference>
<dbReference type="Gene3D" id="1.10.287.130">
    <property type="match status" value="1"/>
</dbReference>
<evidence type="ECO:0000259" key="10">
    <source>
        <dbReference type="PROSITE" id="PS50109"/>
    </source>
</evidence>
<evidence type="ECO:0000256" key="5">
    <source>
        <dbReference type="ARBA" id="ARBA00022741"/>
    </source>
</evidence>
<dbReference type="InterPro" id="IPR036890">
    <property type="entry name" value="HATPase_C_sf"/>
</dbReference>
<feature type="domain" description="Histidine kinase" evidence="10">
    <location>
        <begin position="327"/>
        <end position="542"/>
    </location>
</feature>
<comment type="caution">
    <text evidence="12">The sequence shown here is derived from an EMBL/GenBank/DDBJ whole genome shotgun (WGS) entry which is preliminary data.</text>
</comment>
<evidence type="ECO:0000256" key="8">
    <source>
        <dbReference type="ARBA" id="ARBA00023012"/>
    </source>
</evidence>
<keyword evidence="5" id="KW-0547">Nucleotide-binding</keyword>
<dbReference type="EC" id="2.7.13.3" evidence="2"/>
<keyword evidence="13" id="KW-1185">Reference proteome</keyword>
<dbReference type="Pfam" id="PF08447">
    <property type="entry name" value="PAS_3"/>
    <property type="match status" value="1"/>
</dbReference>
<evidence type="ECO:0000313" key="13">
    <source>
        <dbReference type="Proteomes" id="UP000469385"/>
    </source>
</evidence>
<dbReference type="PANTHER" id="PTHR43065">
    <property type="entry name" value="SENSOR HISTIDINE KINASE"/>
    <property type="match status" value="1"/>
</dbReference>
<organism evidence="12 13">
    <name type="scientific">Ramlibacter pinisoli</name>
    <dbReference type="NCBI Taxonomy" id="2682844"/>
    <lineage>
        <taxon>Bacteria</taxon>
        <taxon>Pseudomonadati</taxon>
        <taxon>Pseudomonadota</taxon>
        <taxon>Betaproteobacteria</taxon>
        <taxon>Burkholderiales</taxon>
        <taxon>Comamonadaceae</taxon>
        <taxon>Ramlibacter</taxon>
    </lineage>
</organism>
<name>A0A6N8IY34_9BURK</name>
<evidence type="ECO:0000256" key="2">
    <source>
        <dbReference type="ARBA" id="ARBA00012438"/>
    </source>
</evidence>
<dbReference type="InterPro" id="IPR000014">
    <property type="entry name" value="PAS"/>
</dbReference>
<comment type="catalytic activity">
    <reaction evidence="1">
        <text>ATP + protein L-histidine = ADP + protein N-phospho-L-histidine.</text>
        <dbReference type="EC" id="2.7.13.3"/>
    </reaction>
</comment>
<dbReference type="Proteomes" id="UP000469385">
    <property type="component" value="Unassembled WGS sequence"/>
</dbReference>
<keyword evidence="6" id="KW-0418">Kinase</keyword>
<feature type="compositionally biased region" description="Basic residues" evidence="9">
    <location>
        <begin position="81"/>
        <end position="95"/>
    </location>
</feature>
<dbReference type="InterPro" id="IPR003594">
    <property type="entry name" value="HATPase_dom"/>
</dbReference>
<dbReference type="SUPFAM" id="SSF55874">
    <property type="entry name" value="ATPase domain of HSP90 chaperone/DNA topoisomerase II/histidine kinase"/>
    <property type="match status" value="1"/>
</dbReference>
<evidence type="ECO:0000256" key="3">
    <source>
        <dbReference type="ARBA" id="ARBA00022553"/>
    </source>
</evidence>
<dbReference type="Pfam" id="PF00512">
    <property type="entry name" value="HisKA"/>
    <property type="match status" value="1"/>
</dbReference>
<keyword evidence="7" id="KW-0067">ATP-binding</keyword>
<dbReference type="InterPro" id="IPR004358">
    <property type="entry name" value="Sig_transdc_His_kin-like_C"/>
</dbReference>
<dbReference type="Gene3D" id="3.30.450.20">
    <property type="entry name" value="PAS domain"/>
    <property type="match status" value="1"/>
</dbReference>
<reference evidence="12 13" key="1">
    <citation type="submission" date="2019-12" db="EMBL/GenBank/DDBJ databases">
        <authorList>
            <person name="Huq M.A."/>
        </authorList>
    </citation>
    <scope>NUCLEOTIDE SEQUENCE [LARGE SCALE GENOMIC DNA]</scope>
    <source>
        <strain evidence="12 13">MAH-25</strain>
    </source>
</reference>
<dbReference type="InterPro" id="IPR035965">
    <property type="entry name" value="PAS-like_dom_sf"/>
</dbReference>
<evidence type="ECO:0000256" key="1">
    <source>
        <dbReference type="ARBA" id="ARBA00000085"/>
    </source>
</evidence>
<feature type="compositionally biased region" description="Basic and acidic residues" evidence="9">
    <location>
        <begin position="69"/>
        <end position="80"/>
    </location>
</feature>
<dbReference type="SUPFAM" id="SSF47384">
    <property type="entry name" value="Homodimeric domain of signal transducing histidine kinase"/>
    <property type="match status" value="1"/>
</dbReference>
<keyword evidence="4" id="KW-0808">Transferase</keyword>
<feature type="region of interest" description="Disordered" evidence="9">
    <location>
        <begin position="62"/>
        <end position="105"/>
    </location>
</feature>
<dbReference type="Pfam" id="PF02518">
    <property type="entry name" value="HATPase_c"/>
    <property type="match status" value="1"/>
</dbReference>
<dbReference type="InterPro" id="IPR036097">
    <property type="entry name" value="HisK_dim/P_sf"/>
</dbReference>
<dbReference type="GO" id="GO:0005524">
    <property type="term" value="F:ATP binding"/>
    <property type="evidence" value="ECO:0007669"/>
    <property type="project" value="UniProtKB-KW"/>
</dbReference>
<dbReference type="PANTHER" id="PTHR43065:SF10">
    <property type="entry name" value="PEROXIDE STRESS-ACTIVATED HISTIDINE KINASE MAK3"/>
    <property type="match status" value="1"/>
</dbReference>
<dbReference type="Gene3D" id="3.30.565.10">
    <property type="entry name" value="Histidine kinase-like ATPase, C-terminal domain"/>
    <property type="match status" value="1"/>
</dbReference>
<evidence type="ECO:0000256" key="4">
    <source>
        <dbReference type="ARBA" id="ARBA00022679"/>
    </source>
</evidence>
<dbReference type="PRINTS" id="PR00344">
    <property type="entry name" value="BCTRLSENSOR"/>
</dbReference>
<dbReference type="InterPro" id="IPR000700">
    <property type="entry name" value="PAS-assoc_C"/>
</dbReference>
<evidence type="ECO:0000313" key="12">
    <source>
        <dbReference type="EMBL" id="MVQ30856.1"/>
    </source>
</evidence>
<proteinExistence type="predicted"/>
<sequence>MACPSHVASGIAKTARFTLTRRHIGGCHPTNGRAGSSVVTNETHWCLSTAPRFYGESKTSAIGSTVDQRGPRCNEHEPSGHHHMPHAAPPWRRRAAPASQTPGGRMGMTTGRLLVTAAVAGFVGCMLAGNRRPGPPVTLRSGPGTSRRASSWHALVETLTLASLVWRWHRHTVLEAELQDRGRSLNQAVTALGLGMWSCDADTSLFHANRLLREELGLPAGARCTSTDYLRAIHEEDRPQVQAAFDAAWRDGSPVDIEHRIASTDGNTRWAVTRANAELGIDGRVVRLRGIRMSISPRKNAELDAEKSRAQLTHLVRVGMLGQLSGALAHELNQPLTAILANAQAALRFLKRNPVDHAEVVAILEDIVSDDKRAGEVIQRLRALFVRGEARFDRVDVNKLVDSITQLVHSDLIARDVTVIKALSRDLPEIAGDHVQLEQLLLNLVMNATDAMADTLPALRQVTIRTEVHDGQALLSIIDRGKGIAPDQLDAIFQPFVTTKDLGIGLGLAISRNIATAHHGRLWAEPNEFGGATLKLSLPLASDAPLHSGLQPFLSESA</sequence>
<evidence type="ECO:0000256" key="7">
    <source>
        <dbReference type="ARBA" id="ARBA00022840"/>
    </source>
</evidence>
<dbReference type="CDD" id="cd00082">
    <property type="entry name" value="HisKA"/>
    <property type="match status" value="1"/>
</dbReference>
<dbReference type="SMART" id="SM00387">
    <property type="entry name" value="HATPase_c"/>
    <property type="match status" value="1"/>
</dbReference>
<accession>A0A6N8IY34</accession>
<dbReference type="AlphaFoldDB" id="A0A6N8IY34"/>
<protein>
    <recommendedName>
        <fullName evidence="2">histidine kinase</fullName>
        <ecNumber evidence="2">2.7.13.3</ecNumber>
    </recommendedName>
</protein>
<dbReference type="SUPFAM" id="SSF55785">
    <property type="entry name" value="PYP-like sensor domain (PAS domain)"/>
    <property type="match status" value="1"/>
</dbReference>
<dbReference type="InterPro" id="IPR005467">
    <property type="entry name" value="His_kinase_dom"/>
</dbReference>
<keyword evidence="8" id="KW-0902">Two-component regulatory system</keyword>
<gene>
    <name evidence="12" type="ORF">GON04_15455</name>
</gene>
<dbReference type="PROSITE" id="PS50109">
    <property type="entry name" value="HIS_KIN"/>
    <property type="match status" value="1"/>
</dbReference>
<keyword evidence="3" id="KW-0597">Phosphoprotein</keyword>
<dbReference type="CDD" id="cd00130">
    <property type="entry name" value="PAS"/>
    <property type="match status" value="1"/>
</dbReference>
<dbReference type="GO" id="GO:0000155">
    <property type="term" value="F:phosphorelay sensor kinase activity"/>
    <property type="evidence" value="ECO:0007669"/>
    <property type="project" value="InterPro"/>
</dbReference>